<dbReference type="GO" id="GO:0004062">
    <property type="term" value="F:aryl sulfotransferase activity"/>
    <property type="evidence" value="ECO:0007669"/>
    <property type="project" value="InterPro"/>
</dbReference>
<evidence type="ECO:0000313" key="1">
    <source>
        <dbReference type="EMBL" id="HGD13723.1"/>
    </source>
</evidence>
<proteinExistence type="predicted"/>
<dbReference type="Pfam" id="PF05935">
    <property type="entry name" value="Arylsulfotrans"/>
    <property type="match status" value="1"/>
</dbReference>
<dbReference type="EMBL" id="DTMZ01000162">
    <property type="protein sequence ID" value="HGD13723.1"/>
    <property type="molecule type" value="Genomic_DNA"/>
</dbReference>
<reference evidence="1" key="1">
    <citation type="journal article" date="2020" name="mSystems">
        <title>Genome- and Community-Level Interaction Insights into Carbon Utilization and Element Cycling Functions of Hydrothermarchaeota in Hydrothermal Sediment.</title>
        <authorList>
            <person name="Zhou Z."/>
            <person name="Liu Y."/>
            <person name="Xu W."/>
            <person name="Pan J."/>
            <person name="Luo Z.H."/>
            <person name="Li M."/>
        </authorList>
    </citation>
    <scope>NUCLEOTIDE SEQUENCE [LARGE SCALE GENOMIC DNA]</scope>
    <source>
        <strain evidence="1">SpSt-914</strain>
    </source>
</reference>
<gene>
    <name evidence="1" type="ORF">ENX16_06590</name>
</gene>
<name>A0A7V3PUS7_UNCW3</name>
<dbReference type="InterPro" id="IPR010262">
    <property type="entry name" value="Arylsulfotransferase_bact"/>
</dbReference>
<evidence type="ECO:0008006" key="2">
    <source>
        <dbReference type="Google" id="ProtNLM"/>
    </source>
</evidence>
<organism evidence="1">
    <name type="scientific">candidate division WOR-3 bacterium</name>
    <dbReference type="NCBI Taxonomy" id="2052148"/>
    <lineage>
        <taxon>Bacteria</taxon>
        <taxon>Bacteria division WOR-3</taxon>
    </lineage>
</organism>
<dbReference type="PANTHER" id="PTHR35340:SF5">
    <property type="entry name" value="ASST-DOMAIN-CONTAINING PROTEIN"/>
    <property type="match status" value="1"/>
</dbReference>
<dbReference type="InterPro" id="IPR053143">
    <property type="entry name" value="Arylsulfate_ST"/>
</dbReference>
<dbReference type="AlphaFoldDB" id="A0A7V3PUS7"/>
<dbReference type="PANTHER" id="PTHR35340">
    <property type="entry name" value="PQQ ENZYME REPEAT PROTEIN-RELATED"/>
    <property type="match status" value="1"/>
</dbReference>
<dbReference type="SUPFAM" id="SSF50998">
    <property type="entry name" value="Quinoprotein alcohol dehydrogenase-like"/>
    <property type="match status" value="1"/>
</dbReference>
<dbReference type="InterPro" id="IPR011047">
    <property type="entry name" value="Quinoprotein_ADH-like_sf"/>
</dbReference>
<protein>
    <recommendedName>
        <fullName evidence="2">Arylsulfotransferase (ASST)</fullName>
    </recommendedName>
</protein>
<sequence>MILYDSTTTSSGYTLFAPMPYNVTYLIDNAGMQVHSWSGNYQPGLAVYLCPDGLLLRTCQLTNSVFGSGGGIGGRVELVDWDGNVVWSYTYSNNEHCQHHDAIRLPNGNVLMIAWEYKSRNQAIAAGRNPNLLIYNALWPDHLIEVNPENDSIVWEWHVWDHLIQDYDSTKPNYGNPREHPELIDLNFVSGLAVADWNHCNSVAYNPELDQIVVSSRQFSEIWIIDHSTTSAEAASHTGGRYGHGGDLLYRWGNPRTYRRQETVGQTLFGQHDAHPIEPGLPGAGNMLIFNNGYGRTPTYSTVDEVVLPMDSAGFYHLGEDSAYGPAGPIWQFVASPPESVYSSLISGCQRLPNGNTLLCVGLSGVFLEVTPANRIVWEYVNPVTRYGPQEQGDVLTPGANQVFKIRRYPPDYSGFAGRQLVPRGPIEIYPQAIKEENNGISFKKRLAFGVRNNIRLTGVESAELVDITGKIVRRLIAGDNDIRTLSPGVYFIRRQSAPQVQRITILR</sequence>
<accession>A0A7V3PUS7</accession>
<comment type="caution">
    <text evidence="1">The sequence shown here is derived from an EMBL/GenBank/DDBJ whole genome shotgun (WGS) entry which is preliminary data.</text>
</comment>